<reference evidence="1 2" key="1">
    <citation type="submission" date="2018-04" db="EMBL/GenBank/DDBJ databases">
        <title>Chitinophaga fuyangensis sp. nov., isolated from soil in a chemical factory.</title>
        <authorList>
            <person name="Chen K."/>
        </authorList>
    </citation>
    <scope>NUCLEOTIDE SEQUENCE [LARGE SCALE GENOMIC DNA]</scope>
    <source>
        <strain evidence="1 2">LY-1</strain>
    </source>
</reference>
<keyword evidence="2" id="KW-1185">Reference proteome</keyword>
<dbReference type="OrthoDB" id="780707at2"/>
<gene>
    <name evidence="1" type="ORF">DCC81_24795</name>
</gene>
<sequence length="763" mass="80447">MADNNDGLRFSLRAEVDDFLKDMQSAKQGIIDVASVVGNAVKDFLSLSKAADTLSSSETQVASSTAGASRVFQDQAEYVKLTGVEIARMGKYYTQLSYELRSFVGDAKRNADSWQILEAGTLDGATALQKETIAIANNIRALKEEEAASKRTAEGQNEFANALKESNYSGLAGVRTLHDLGRALTSGGIGSAGFTRSLVGAADQIGYLAQSTGSIQGAFKAIGSTLLGPSGIILGLTAVIEIVQQLTQEYGSLGNAVRELISPMSDQLKIQEELRQTLLKGRDDAAKEQVALDTLYNAARNLNIPLSERNKIVDELQKKYPEYFKNFDAEQIAAGKAQGAYEKLRDAILQVAQARALEDSLVDVQKKLNDAKLAAKGFQDALTAAKKANDSVSKGNNGPNYGSYGIVVGAGLNVSDAQSQVDKNNKIIESLEQRKKALLDLQKIDQDTEKTAASAGVGDKDTATRVAKTGESLKTVSSILEILKANIQAVKNEFAVTGGDGDKFIQKIIDQYKNAVGELTKIGVAPNSAVFSNIKSSVDSLQQQLGASAGLKPVITIPIEAKVDPTELTRVMMANNAVYIGAILKGFIPAIDKAKKAINETVKEAAASGIVSVGEAFGAALVSGDWQSVLGSFEITIANFLAQLGKLLIIQGLGIDAFKSSLATLQGETAIFAGVAMVAAAGAFRAFASKGPEKFATGGTVFGPTLALIGDNPSGVEHIIPQEVLDKMGGGSGFKPGDIIAQIKGNDLVLVMGRAQKQQRNNG</sequence>
<proteinExistence type="predicted"/>
<comment type="caution">
    <text evidence="1">The sequence shown here is derived from an EMBL/GenBank/DDBJ whole genome shotgun (WGS) entry which is preliminary data.</text>
</comment>
<evidence type="ECO:0000313" key="1">
    <source>
        <dbReference type="EMBL" id="PUZ21809.1"/>
    </source>
</evidence>
<dbReference type="AlphaFoldDB" id="A0A2T7BBN7"/>
<dbReference type="Proteomes" id="UP000244450">
    <property type="component" value="Unassembled WGS sequence"/>
</dbReference>
<name>A0A2T7BBN7_9BACT</name>
<evidence type="ECO:0000313" key="2">
    <source>
        <dbReference type="Proteomes" id="UP000244450"/>
    </source>
</evidence>
<dbReference type="EMBL" id="QCYK01000004">
    <property type="protein sequence ID" value="PUZ21809.1"/>
    <property type="molecule type" value="Genomic_DNA"/>
</dbReference>
<dbReference type="RefSeq" id="WP_108689457.1">
    <property type="nucleotide sequence ID" value="NZ_QCYK01000004.1"/>
</dbReference>
<protein>
    <submittedName>
        <fullName evidence="1">Uncharacterized protein</fullName>
    </submittedName>
</protein>
<accession>A0A2T7BBN7</accession>
<organism evidence="1 2">
    <name type="scientific">Chitinophaga parva</name>
    <dbReference type="NCBI Taxonomy" id="2169414"/>
    <lineage>
        <taxon>Bacteria</taxon>
        <taxon>Pseudomonadati</taxon>
        <taxon>Bacteroidota</taxon>
        <taxon>Chitinophagia</taxon>
        <taxon>Chitinophagales</taxon>
        <taxon>Chitinophagaceae</taxon>
        <taxon>Chitinophaga</taxon>
    </lineage>
</organism>